<organism evidence="2 3">
    <name type="scientific">Dunaliella salina</name>
    <name type="common">Green alga</name>
    <name type="synonym">Protococcus salinus</name>
    <dbReference type="NCBI Taxonomy" id="3046"/>
    <lineage>
        <taxon>Eukaryota</taxon>
        <taxon>Viridiplantae</taxon>
        <taxon>Chlorophyta</taxon>
        <taxon>core chlorophytes</taxon>
        <taxon>Chlorophyceae</taxon>
        <taxon>CS clade</taxon>
        <taxon>Chlamydomonadales</taxon>
        <taxon>Dunaliellaceae</taxon>
        <taxon>Dunaliella</taxon>
    </lineage>
</organism>
<dbReference type="EMBL" id="MU069960">
    <property type="protein sequence ID" value="KAF5831277.1"/>
    <property type="molecule type" value="Genomic_DNA"/>
</dbReference>
<dbReference type="Proteomes" id="UP000815325">
    <property type="component" value="Unassembled WGS sequence"/>
</dbReference>
<name>A0ABQ7G9J2_DUNSA</name>
<feature type="transmembrane region" description="Helical" evidence="1">
    <location>
        <begin position="37"/>
        <end position="61"/>
    </location>
</feature>
<protein>
    <submittedName>
        <fullName evidence="2">Uncharacterized protein</fullName>
    </submittedName>
</protein>
<sequence>MGSDFMQQRQVAFTNDMPGSAGAAASSRPNWHAFGMLVAWSGAGGVILLSYILVSFASGALHRSGGCRRVFAALGEDKLVRQGIAGKCASTRGRTLASLIACKC</sequence>
<accession>A0ABQ7G9J2</accession>
<evidence type="ECO:0000313" key="2">
    <source>
        <dbReference type="EMBL" id="KAF5831277.1"/>
    </source>
</evidence>
<evidence type="ECO:0000313" key="3">
    <source>
        <dbReference type="Proteomes" id="UP000815325"/>
    </source>
</evidence>
<proteinExistence type="predicted"/>
<evidence type="ECO:0000256" key="1">
    <source>
        <dbReference type="SAM" id="Phobius"/>
    </source>
</evidence>
<gene>
    <name evidence="2" type="ORF">DUNSADRAFT_13333</name>
</gene>
<keyword evidence="1" id="KW-0472">Membrane</keyword>
<keyword evidence="1" id="KW-1133">Transmembrane helix</keyword>
<keyword evidence="1" id="KW-0812">Transmembrane</keyword>
<comment type="caution">
    <text evidence="2">The sequence shown here is derived from an EMBL/GenBank/DDBJ whole genome shotgun (WGS) entry which is preliminary data.</text>
</comment>
<reference evidence="2" key="1">
    <citation type="submission" date="2017-08" db="EMBL/GenBank/DDBJ databases">
        <authorList>
            <person name="Polle J.E."/>
            <person name="Barry K."/>
            <person name="Cushman J."/>
            <person name="Schmutz J."/>
            <person name="Tran D."/>
            <person name="Hathwaick L.T."/>
            <person name="Yim W.C."/>
            <person name="Jenkins J."/>
            <person name="Mckie-Krisberg Z.M."/>
            <person name="Prochnik S."/>
            <person name="Lindquist E."/>
            <person name="Dockter R.B."/>
            <person name="Adam C."/>
            <person name="Molina H."/>
            <person name="Bunkerborg J."/>
            <person name="Jin E."/>
            <person name="Buchheim M."/>
            <person name="Magnuson J."/>
        </authorList>
    </citation>
    <scope>NUCLEOTIDE SEQUENCE</scope>
    <source>
        <strain evidence="2">CCAP 19/18</strain>
    </source>
</reference>
<keyword evidence="3" id="KW-1185">Reference proteome</keyword>